<dbReference type="InterPro" id="IPR000242">
    <property type="entry name" value="PTP_cat"/>
</dbReference>
<comment type="caution">
    <text evidence="3">The sequence shown here is derived from an EMBL/GenBank/DDBJ whole genome shotgun (WGS) entry which is preliminary data.</text>
</comment>
<dbReference type="AlphaFoldDB" id="A0A8J5QKY5"/>
<dbReference type="InterPro" id="IPR003595">
    <property type="entry name" value="Tyr_Pase_cat"/>
</dbReference>
<reference evidence="3" key="1">
    <citation type="submission" date="2020-03" db="EMBL/GenBank/DDBJ databases">
        <authorList>
            <person name="Chebbi M.A."/>
            <person name="Drezen J.M."/>
        </authorList>
    </citation>
    <scope>NUCLEOTIDE SEQUENCE</scope>
    <source>
        <tissue evidence="3">Whole body</tissue>
    </source>
</reference>
<dbReference type="Pfam" id="PF00102">
    <property type="entry name" value="Y_phosphatase"/>
    <property type="match status" value="2"/>
</dbReference>
<evidence type="ECO:0000259" key="2">
    <source>
        <dbReference type="PROSITE" id="PS50056"/>
    </source>
</evidence>
<dbReference type="Proteomes" id="UP000729913">
    <property type="component" value="Unassembled WGS sequence"/>
</dbReference>
<dbReference type="InterPro" id="IPR050348">
    <property type="entry name" value="Protein-Tyr_Phosphatase"/>
</dbReference>
<sequence length="449" mass="51875">MCSNVFGMYHISNYLEQVTESETKYIERICREHHVIINIQISGSCEECKKMENTKKNRFQNIECWDSTRVCLKKKGSNYIHANYVDGFEQVWKFIVTQEPMDNTLEDYWSMVWRTGARVIVMLNGTDGPAVPSVSDYNQLEGFTVTVTSIAVQKDYVEMGMNVLNINTMRSKAVHFFKYLSWPKEGITDISTLISFMIAVNERHQYYMKPALMNPPSPIVIYSTTGIERAPTFCAVDICIFQLVNSATISIPSVVFNIRQQRRSSFESLDHYVFINNVIVHFLATIPPNYKLVVHYSYHTHKKNESVSTNHKTVLLINIAYYCIGGVSITKSFVAITLQLDFSWLTLELTFARMANNLLIFIPVSDYIQRAKDPKWIDIVVQKHLQVINLTIASTCDIFYLRRNRKKNRNMKYPCWDISRVVLKSKKGSDYINANYMAGIDGRCKFIAM</sequence>
<dbReference type="GO" id="GO:0004725">
    <property type="term" value="F:protein tyrosine phosphatase activity"/>
    <property type="evidence" value="ECO:0007669"/>
    <property type="project" value="InterPro"/>
</dbReference>
<feature type="domain" description="Tyrosine-protein phosphatase" evidence="1">
    <location>
        <begin position="19"/>
        <end position="282"/>
    </location>
</feature>
<dbReference type="EMBL" id="JAAOIC020000053">
    <property type="protein sequence ID" value="KAG8035743.1"/>
    <property type="molecule type" value="Genomic_DNA"/>
</dbReference>
<dbReference type="GO" id="GO:0048666">
    <property type="term" value="P:neuron development"/>
    <property type="evidence" value="ECO:0007669"/>
    <property type="project" value="UniProtKB-ARBA"/>
</dbReference>
<dbReference type="OrthoDB" id="6928550at2759"/>
<accession>A0A8J5QKY5</accession>
<organism evidence="3 4">
    <name type="scientific">Cotesia typhae</name>
    <dbReference type="NCBI Taxonomy" id="2053667"/>
    <lineage>
        <taxon>Eukaryota</taxon>
        <taxon>Metazoa</taxon>
        <taxon>Ecdysozoa</taxon>
        <taxon>Arthropoda</taxon>
        <taxon>Hexapoda</taxon>
        <taxon>Insecta</taxon>
        <taxon>Pterygota</taxon>
        <taxon>Neoptera</taxon>
        <taxon>Endopterygota</taxon>
        <taxon>Hymenoptera</taxon>
        <taxon>Apocrita</taxon>
        <taxon>Ichneumonoidea</taxon>
        <taxon>Braconidae</taxon>
        <taxon>Microgastrinae</taxon>
        <taxon>Cotesia</taxon>
    </lineage>
</organism>
<dbReference type="PROSITE" id="PS50055">
    <property type="entry name" value="TYR_PHOSPHATASE_PTP"/>
    <property type="match status" value="1"/>
</dbReference>
<proteinExistence type="predicted"/>
<evidence type="ECO:0000313" key="4">
    <source>
        <dbReference type="Proteomes" id="UP000729913"/>
    </source>
</evidence>
<reference evidence="3" key="2">
    <citation type="submission" date="2021-04" db="EMBL/GenBank/DDBJ databases">
        <title>Genome-wide patterns of bracovirus chromosomal integration into multiple host tissues during parasitism.</title>
        <authorList>
            <person name="Chebbi M.A.C."/>
        </authorList>
    </citation>
    <scope>NUCLEOTIDE SEQUENCE</scope>
    <source>
        <tissue evidence="3">Whole body</tissue>
    </source>
</reference>
<dbReference type="PANTHER" id="PTHR19134">
    <property type="entry name" value="RECEPTOR-TYPE TYROSINE-PROTEIN PHOSPHATASE"/>
    <property type="match status" value="1"/>
</dbReference>
<evidence type="ECO:0008006" key="5">
    <source>
        <dbReference type="Google" id="ProtNLM"/>
    </source>
</evidence>
<feature type="domain" description="Tyrosine specific protein phosphatases" evidence="2">
    <location>
        <begin position="194"/>
        <end position="273"/>
    </location>
</feature>
<dbReference type="SMART" id="SM00404">
    <property type="entry name" value="PTPc_motif"/>
    <property type="match status" value="1"/>
</dbReference>
<dbReference type="PANTHER" id="PTHR19134:SF534">
    <property type="entry name" value="LD27988P"/>
    <property type="match status" value="1"/>
</dbReference>
<keyword evidence="4" id="KW-1185">Reference proteome</keyword>
<protein>
    <recommendedName>
        <fullName evidence="5">Protein tyrosine phosphatase</fullName>
    </recommendedName>
</protein>
<name>A0A8J5QKY5_9HYME</name>
<dbReference type="SMART" id="SM00194">
    <property type="entry name" value="PTPc"/>
    <property type="match status" value="1"/>
</dbReference>
<evidence type="ECO:0000313" key="3">
    <source>
        <dbReference type="EMBL" id="KAG8035743.1"/>
    </source>
</evidence>
<dbReference type="InterPro" id="IPR000387">
    <property type="entry name" value="Tyr_Pase_dom"/>
</dbReference>
<dbReference type="PROSITE" id="PS50056">
    <property type="entry name" value="TYR_PHOSPHATASE_2"/>
    <property type="match status" value="1"/>
</dbReference>
<dbReference type="GO" id="GO:0009653">
    <property type="term" value="P:anatomical structure morphogenesis"/>
    <property type="evidence" value="ECO:0007669"/>
    <property type="project" value="UniProtKB-ARBA"/>
</dbReference>
<evidence type="ECO:0000259" key="1">
    <source>
        <dbReference type="PROSITE" id="PS50055"/>
    </source>
</evidence>
<gene>
    <name evidence="3" type="ORF">G9C98_001399</name>
</gene>